<organism evidence="1 2">
    <name type="scientific">Empedobacter brevis NBRC 14943 = ATCC 43319</name>
    <dbReference type="NCBI Taxonomy" id="1218108"/>
    <lineage>
        <taxon>Bacteria</taxon>
        <taxon>Pseudomonadati</taxon>
        <taxon>Bacteroidota</taxon>
        <taxon>Flavobacteriia</taxon>
        <taxon>Flavobacteriales</taxon>
        <taxon>Weeksellaceae</taxon>
        <taxon>Empedobacter</taxon>
    </lineage>
</organism>
<dbReference type="SUPFAM" id="SSF52833">
    <property type="entry name" value="Thioredoxin-like"/>
    <property type="match status" value="1"/>
</dbReference>
<dbReference type="STRING" id="1218108.GCA_000382425_02008"/>
<dbReference type="AlphaFoldDB" id="A0A511NKL9"/>
<dbReference type="EMBL" id="BJXC01000026">
    <property type="protein sequence ID" value="GEM53257.1"/>
    <property type="molecule type" value="Genomic_DNA"/>
</dbReference>
<accession>A0A511NKL9</accession>
<evidence type="ECO:0000313" key="2">
    <source>
        <dbReference type="Proteomes" id="UP000321245"/>
    </source>
</evidence>
<comment type="caution">
    <text evidence="1">The sequence shown here is derived from an EMBL/GenBank/DDBJ whole genome shotgun (WGS) entry which is preliminary data.</text>
</comment>
<dbReference type="RefSeq" id="WP_019975497.1">
    <property type="nucleotide sequence ID" value="NZ_BJXC01000026.1"/>
</dbReference>
<proteinExistence type="predicted"/>
<evidence type="ECO:0008006" key="3">
    <source>
        <dbReference type="Google" id="ProtNLM"/>
    </source>
</evidence>
<name>A0A511NKL9_9FLAO</name>
<dbReference type="InterPro" id="IPR036249">
    <property type="entry name" value="Thioredoxin-like_sf"/>
</dbReference>
<protein>
    <recommendedName>
        <fullName evidence="3">Alkyl hydroperoxide reductase subunit C/ Thiol specific antioxidant domain-containing protein</fullName>
    </recommendedName>
</protein>
<gene>
    <name evidence="1" type="ORF">EB1_30470</name>
</gene>
<dbReference type="Proteomes" id="UP000321245">
    <property type="component" value="Unassembled WGS sequence"/>
</dbReference>
<keyword evidence="2" id="KW-1185">Reference proteome</keyword>
<dbReference type="GeneID" id="84650168"/>
<dbReference type="OrthoDB" id="764461at2"/>
<dbReference type="Gene3D" id="3.40.30.10">
    <property type="entry name" value="Glutaredoxin"/>
    <property type="match status" value="1"/>
</dbReference>
<sequence length="181" mass="20683">MKNVFLFICFCILNSCAKKEAEVVEPTFVEKENVDFYEGSHPENFKAKRMDGKEFDAKNYLGKNLVIVINKVDFEGKMSDDFNELIDKHKKDNVEFVLIVDGDIKPENKLDDVVSMYDSSAIFIDNRSLPYKNESQIKHSLHCWPASILMDTKGDVVRTSCGGYGFADEYKRKLDSLIASN</sequence>
<reference evidence="1 2" key="1">
    <citation type="submission" date="2019-07" db="EMBL/GenBank/DDBJ databases">
        <title>Whole genome shotgun sequence of Empedobacter brevis NBRC 14943.</title>
        <authorList>
            <person name="Hosoyama A."/>
            <person name="Uohara A."/>
            <person name="Ohji S."/>
            <person name="Ichikawa N."/>
        </authorList>
    </citation>
    <scope>NUCLEOTIDE SEQUENCE [LARGE SCALE GENOMIC DNA]</scope>
    <source>
        <strain evidence="1 2">NBRC 14943</strain>
    </source>
</reference>
<evidence type="ECO:0000313" key="1">
    <source>
        <dbReference type="EMBL" id="GEM53257.1"/>
    </source>
</evidence>